<evidence type="ECO:0000259" key="1">
    <source>
        <dbReference type="Pfam" id="PF12705"/>
    </source>
</evidence>
<keyword evidence="2" id="KW-0540">Nuclease</keyword>
<evidence type="ECO:0000313" key="2">
    <source>
        <dbReference type="EMBL" id="SMO71166.1"/>
    </source>
</evidence>
<dbReference type="InterPro" id="IPR011604">
    <property type="entry name" value="PDDEXK-like_dom_sf"/>
</dbReference>
<name>A0A521DHP9_9BACT</name>
<organism evidence="2 3">
    <name type="scientific">Balnearium lithotrophicum</name>
    <dbReference type="NCBI Taxonomy" id="223788"/>
    <lineage>
        <taxon>Bacteria</taxon>
        <taxon>Pseudomonadati</taxon>
        <taxon>Aquificota</taxon>
        <taxon>Aquificia</taxon>
        <taxon>Desulfurobacteriales</taxon>
        <taxon>Desulfurobacteriaceae</taxon>
        <taxon>Balnearium</taxon>
    </lineage>
</organism>
<keyword evidence="2" id="KW-0269">Exonuclease</keyword>
<keyword evidence="3" id="KW-1185">Reference proteome</keyword>
<dbReference type="InterPro" id="IPR038726">
    <property type="entry name" value="PDDEXK_AddAB-type"/>
</dbReference>
<keyword evidence="2" id="KW-0378">Hydrolase</keyword>
<sequence length="268" mass="31832">MKVEYKKQVELGHLRPWSFSKVQKAKKCQYEFFFRYVEKLEPKERADFLILGSGVHYVLENALNRVLKEGKPLRKELLFEYAEDFKKEEPLADVNSIKTFFPNIVKFVNGQLRRIENTSFVASEIELAVDSSFSTVDYSSRNVFLRGKLDFLFSNGDTLYIIDHKTNRSWEFNNKIKTQLRWYALLASAKFPQFNRFALEVHNVRYGTIKRIIFTKRDLEAFKVKLIPLIEVIERDFIGKGFSELQPQPSEFNCRWCEYRDVCPIYRE</sequence>
<protein>
    <submittedName>
        <fullName evidence="2">Putative RecB family exonuclease</fullName>
    </submittedName>
</protein>
<dbReference type="Gene3D" id="3.90.320.10">
    <property type="match status" value="1"/>
</dbReference>
<proteinExistence type="predicted"/>
<dbReference type="EMBL" id="FXTM01000021">
    <property type="protein sequence ID" value="SMO71166.1"/>
    <property type="molecule type" value="Genomic_DNA"/>
</dbReference>
<accession>A0A521DHP9</accession>
<feature type="domain" description="PD-(D/E)XK endonuclease-like" evidence="1">
    <location>
        <begin position="16"/>
        <end position="264"/>
    </location>
</feature>
<reference evidence="2 3" key="1">
    <citation type="submission" date="2017-05" db="EMBL/GenBank/DDBJ databases">
        <authorList>
            <person name="Varghese N."/>
            <person name="Submissions S."/>
        </authorList>
    </citation>
    <scope>NUCLEOTIDE SEQUENCE [LARGE SCALE GENOMIC DNA]</scope>
    <source>
        <strain evidence="2 3">DSM 16304</strain>
    </source>
</reference>
<dbReference type="GO" id="GO:0004527">
    <property type="term" value="F:exonuclease activity"/>
    <property type="evidence" value="ECO:0007669"/>
    <property type="project" value="UniProtKB-KW"/>
</dbReference>
<evidence type="ECO:0000313" key="3">
    <source>
        <dbReference type="Proteomes" id="UP000317315"/>
    </source>
</evidence>
<dbReference type="AlphaFoldDB" id="A0A521DHP9"/>
<gene>
    <name evidence="2" type="ORF">SAMN06269117_12110</name>
</gene>
<dbReference type="Proteomes" id="UP000317315">
    <property type="component" value="Unassembled WGS sequence"/>
</dbReference>
<dbReference type="Pfam" id="PF12705">
    <property type="entry name" value="PDDEXK_1"/>
    <property type="match status" value="1"/>
</dbReference>
<dbReference type="SUPFAM" id="SSF52980">
    <property type="entry name" value="Restriction endonuclease-like"/>
    <property type="match status" value="1"/>
</dbReference>
<dbReference type="InterPro" id="IPR011335">
    <property type="entry name" value="Restrct_endonuc-II-like"/>
</dbReference>